<dbReference type="InterPro" id="IPR036390">
    <property type="entry name" value="WH_DNA-bd_sf"/>
</dbReference>
<accession>A0A256KY97</accession>
<reference evidence="5 6" key="1">
    <citation type="journal article" date="2014" name="Front. Microbiol.">
        <title>Population and genomic analysis of the genus Halorubrum.</title>
        <authorList>
            <person name="Fullmer M.S."/>
            <person name="Soucy S.M."/>
            <person name="Swithers K.S."/>
            <person name="Makkay A.M."/>
            <person name="Wheeler R."/>
            <person name="Ventosa A."/>
            <person name="Gogarten J.P."/>
            <person name="Papke R.T."/>
        </authorList>
    </citation>
    <scope>NUCLEOTIDE SEQUENCE [LARGE SCALE GENOMIC DNA]</scope>
    <source>
        <strain evidence="3 7">G37</strain>
        <strain evidence="2 5">Ga36</strain>
        <strain evidence="1 6">LD3</strain>
    </source>
</reference>
<protein>
    <submittedName>
        <fullName evidence="3 4">Transcriptional regulator</fullName>
    </submittedName>
</protein>
<dbReference type="EMBL" id="NHPB01000111">
    <property type="protein sequence ID" value="OYR67294.1"/>
    <property type="molecule type" value="Genomic_DNA"/>
</dbReference>
<dbReference type="InterPro" id="IPR036388">
    <property type="entry name" value="WH-like_DNA-bd_sf"/>
</dbReference>
<dbReference type="EMBL" id="CP034940">
    <property type="protein sequence ID" value="QAY21339.1"/>
    <property type="molecule type" value="Genomic_DNA"/>
</dbReference>
<dbReference type="Proteomes" id="UP000216409">
    <property type="component" value="Unassembled WGS sequence"/>
</dbReference>
<dbReference type="Proteomes" id="UP000293073">
    <property type="component" value="Chromosome"/>
</dbReference>
<evidence type="ECO:0000313" key="2">
    <source>
        <dbReference type="EMBL" id="OYR64137.1"/>
    </source>
</evidence>
<reference evidence="4" key="3">
    <citation type="journal article" date="2019" name="Microbiol. Resour. Announc.">
        <title>Complete Genome Sequence of Halorubrum ezzemoulense Strain Fb21.</title>
        <authorList>
            <person name="Feng Y."/>
            <person name="Louyakis A.S."/>
            <person name="Makkay A.M."/>
            <person name="Guerrero R.O."/>
            <person name="Papke R.T."/>
            <person name="Gogarten J.P."/>
        </authorList>
    </citation>
    <scope>NUCLEOTIDE SEQUENCE</scope>
    <source>
        <strain evidence="4">Fb21</strain>
    </source>
</reference>
<dbReference type="Proteomes" id="UP000216758">
    <property type="component" value="Unassembled WGS sequence"/>
</dbReference>
<evidence type="ECO:0000313" key="1">
    <source>
        <dbReference type="EMBL" id="OYR63673.1"/>
    </source>
</evidence>
<proteinExistence type="predicted"/>
<reference evidence="3" key="2">
    <citation type="submission" date="2017-05" db="EMBL/GenBank/DDBJ databases">
        <authorList>
            <person name="Song R."/>
            <person name="Chenine A.L."/>
            <person name="Ruprecht R.M."/>
        </authorList>
    </citation>
    <scope>NUCLEOTIDE SEQUENCE</scope>
    <source>
        <strain evidence="3">G37</strain>
        <strain evidence="2">Ga36</strain>
        <strain evidence="1">LD3</strain>
    </source>
</reference>
<dbReference type="EMBL" id="NHOW01000029">
    <property type="protein sequence ID" value="OYR63673.1"/>
    <property type="molecule type" value="Genomic_DNA"/>
</dbReference>
<sequence length="95" mass="10622">MARSLARGGMEGVQVISWESAEIALTPKRREIIETLREKEIGSVRGLARELDRDKSQVSQDLAKLAELGIVRYEKNGNAKSPRLTQEHIVVEPIV</sequence>
<dbReference type="KEGG" id="hezz:EO776_02070"/>
<dbReference type="CDD" id="cd00090">
    <property type="entry name" value="HTH_ARSR"/>
    <property type="match status" value="1"/>
</dbReference>
<dbReference type="SUPFAM" id="SSF46785">
    <property type="entry name" value="Winged helix' DNA-binding domain"/>
    <property type="match status" value="1"/>
</dbReference>
<evidence type="ECO:0000313" key="5">
    <source>
        <dbReference type="Proteomes" id="UP000215731"/>
    </source>
</evidence>
<name>A0A256KY97_HALEZ</name>
<dbReference type="Gene3D" id="1.10.10.10">
    <property type="entry name" value="Winged helix-like DNA-binding domain superfamily/Winged helix DNA-binding domain"/>
    <property type="match status" value="1"/>
</dbReference>
<dbReference type="AlphaFoldDB" id="A0A256KY97"/>
<reference evidence="8" key="4">
    <citation type="submission" date="2019-01" db="EMBL/GenBank/DDBJ databases">
        <title>Complete genome of Halorubrum ezzemoulense strain FB21.</title>
        <authorList>
            <person name="Feng Y."/>
            <person name="Louyakis A.S."/>
            <person name="Papke R.T."/>
            <person name="Gogarten J.P."/>
        </authorList>
    </citation>
    <scope>NUCLEOTIDE SEQUENCE [LARGE SCALE GENOMIC DNA]</scope>
    <source>
        <strain evidence="8">Fb21</strain>
    </source>
</reference>
<gene>
    <name evidence="3" type="ORF">DJ78_16225</name>
    <name evidence="2" type="ORF">DJ80_06070</name>
    <name evidence="1" type="ORF">DJ83_01995</name>
    <name evidence="4" type="ORF">EO776_02070</name>
</gene>
<evidence type="ECO:0000313" key="4">
    <source>
        <dbReference type="EMBL" id="QAY21339.1"/>
    </source>
</evidence>
<dbReference type="InterPro" id="IPR011991">
    <property type="entry name" value="ArsR-like_HTH"/>
</dbReference>
<dbReference type="Proteomes" id="UP000215731">
    <property type="component" value="Unassembled WGS sequence"/>
</dbReference>
<evidence type="ECO:0000313" key="8">
    <source>
        <dbReference type="Proteomes" id="UP000293073"/>
    </source>
</evidence>
<evidence type="ECO:0000313" key="6">
    <source>
        <dbReference type="Proteomes" id="UP000216409"/>
    </source>
</evidence>
<dbReference type="EMBL" id="NHOZ01000053">
    <property type="protein sequence ID" value="OYR64137.1"/>
    <property type="molecule type" value="Genomic_DNA"/>
</dbReference>
<organism evidence="3 7">
    <name type="scientific">Halorubrum ezzemoulense</name>
    <name type="common">Halorubrum chaoviator</name>
    <dbReference type="NCBI Taxonomy" id="337243"/>
    <lineage>
        <taxon>Archaea</taxon>
        <taxon>Methanobacteriati</taxon>
        <taxon>Methanobacteriota</taxon>
        <taxon>Stenosarchaea group</taxon>
        <taxon>Halobacteria</taxon>
        <taxon>Halobacteriales</taxon>
        <taxon>Haloferacaceae</taxon>
        <taxon>Halorubrum</taxon>
    </lineage>
</organism>
<evidence type="ECO:0000313" key="7">
    <source>
        <dbReference type="Proteomes" id="UP000216758"/>
    </source>
</evidence>
<dbReference type="OrthoDB" id="325082at2157"/>
<dbReference type="Pfam" id="PF25212">
    <property type="entry name" value="HVO_A0114"/>
    <property type="match status" value="1"/>
</dbReference>
<evidence type="ECO:0000313" key="3">
    <source>
        <dbReference type="EMBL" id="OYR67294.1"/>
    </source>
</evidence>